<sequence>MGDYPYYATTADLIDRADLVVRATLTSTRPGALHPERPTGADPALNPQAGVTDAASGVTEAMDVTIATVRVDEVLKGGVSPGQSIDVVQPGDASAGTPPPGVTYIEDETVEYLLVLASFPSGAALLNPTQALYTVAPDGTLTPVDPDGTVLTTLDEARALVTDDPT</sequence>
<dbReference type="EMBL" id="AXCZ01000063">
    <property type="protein sequence ID" value="KGM13154.1"/>
    <property type="molecule type" value="Genomic_DNA"/>
</dbReference>
<comment type="caution">
    <text evidence="2">The sequence shown here is derived from an EMBL/GenBank/DDBJ whole genome shotgun (WGS) entry which is preliminary data.</text>
</comment>
<gene>
    <name evidence="2" type="ORF">N869_15920</name>
</gene>
<dbReference type="Proteomes" id="UP000054314">
    <property type="component" value="Unassembled WGS sequence"/>
</dbReference>
<evidence type="ECO:0000313" key="3">
    <source>
        <dbReference type="Proteomes" id="UP000054314"/>
    </source>
</evidence>
<dbReference type="AlphaFoldDB" id="A0A0A0C197"/>
<name>A0A0A0C197_9CELL</name>
<evidence type="ECO:0000313" key="2">
    <source>
        <dbReference type="EMBL" id="KGM13154.1"/>
    </source>
</evidence>
<feature type="region of interest" description="Disordered" evidence="1">
    <location>
        <begin position="28"/>
        <end position="48"/>
    </location>
</feature>
<accession>A0A0A0C197</accession>
<proteinExistence type="predicted"/>
<organism evidence="2 3">
    <name type="scientific">Cellulomonas bogoriensis 69B4 = DSM 16987</name>
    <dbReference type="NCBI Taxonomy" id="1386082"/>
    <lineage>
        <taxon>Bacteria</taxon>
        <taxon>Bacillati</taxon>
        <taxon>Actinomycetota</taxon>
        <taxon>Actinomycetes</taxon>
        <taxon>Micrococcales</taxon>
        <taxon>Cellulomonadaceae</taxon>
        <taxon>Cellulomonas</taxon>
    </lineage>
</organism>
<evidence type="ECO:0000256" key="1">
    <source>
        <dbReference type="SAM" id="MobiDB-lite"/>
    </source>
</evidence>
<protein>
    <submittedName>
        <fullName evidence="2">Uncharacterized protein</fullName>
    </submittedName>
</protein>
<keyword evidence="3" id="KW-1185">Reference proteome</keyword>
<reference evidence="2 3" key="1">
    <citation type="submission" date="2013-08" db="EMBL/GenBank/DDBJ databases">
        <title>Genome sequencing of Cellulomonas bogoriensis 69B4.</title>
        <authorList>
            <person name="Chen F."/>
            <person name="Li Y."/>
            <person name="Wang G."/>
        </authorList>
    </citation>
    <scope>NUCLEOTIDE SEQUENCE [LARGE SCALE GENOMIC DNA]</scope>
    <source>
        <strain evidence="2 3">69B4</strain>
    </source>
</reference>